<dbReference type="EMBL" id="CP034461">
    <property type="protein sequence ID" value="QBM90546.1"/>
    <property type="molecule type" value="Genomic_DNA"/>
</dbReference>
<feature type="compositionally biased region" description="Acidic residues" evidence="1">
    <location>
        <begin position="492"/>
        <end position="515"/>
    </location>
</feature>
<dbReference type="Proteomes" id="UP000292447">
    <property type="component" value="Chromosome VI"/>
</dbReference>
<organism evidence="4 5">
    <name type="scientific">Metschnikowia aff. pulcherrima</name>
    <dbReference type="NCBI Taxonomy" id="2163413"/>
    <lineage>
        <taxon>Eukaryota</taxon>
        <taxon>Fungi</taxon>
        <taxon>Dikarya</taxon>
        <taxon>Ascomycota</taxon>
        <taxon>Saccharomycotina</taxon>
        <taxon>Pichiomycetes</taxon>
        <taxon>Metschnikowiaceae</taxon>
        <taxon>Metschnikowia</taxon>
    </lineage>
</organism>
<name>A0A4P6XVI0_9ASCO</name>
<feature type="domain" description="HTH psq-type" evidence="3">
    <location>
        <begin position="15"/>
        <end position="56"/>
    </location>
</feature>
<proteinExistence type="predicted"/>
<feature type="domain" description="DDE-1" evidence="2">
    <location>
        <begin position="134"/>
        <end position="301"/>
    </location>
</feature>
<dbReference type="GO" id="GO:0003677">
    <property type="term" value="F:DNA binding"/>
    <property type="evidence" value="ECO:0007669"/>
    <property type="project" value="InterPro"/>
</dbReference>
<dbReference type="Gene3D" id="1.10.10.60">
    <property type="entry name" value="Homeodomain-like"/>
    <property type="match status" value="1"/>
</dbReference>
<evidence type="ECO:0000256" key="1">
    <source>
        <dbReference type="SAM" id="MobiDB-lite"/>
    </source>
</evidence>
<sequence>MPVYIRSVESSQRWEDTLDRAAEAYNSGEVKTMSAAARKYGIPYRALQYHIKDRVERAELIQQKAKPYGAPCRDENAIQRWFDMVSYYIEEENIKDEDIYIFDEAAYLMGRSPHVARRSEFYFLKSPSRLERGEWMTTIECANSRGWTLPPWIITCEQTVDNELITDVPKEWHFEKSKNGWTTDDIAVRWIKEHFVPLTKNRTKGSHTLLCIEGHRSLLKAKFDVVCRENNIVPVFMPQDSGYLLHPFQVGQCQKFRHTLLAIARDNVLESEQPLDVLEYLKEYSEQRQVAYTPKNIKASFAKAGLVPSNSGLVFEKFLRPCDDDDLSDTEYDTRATLDELKKHTVRMEATIPNAPKRPPKTEREAIDRFIDACKVVDKEFHVLERQLEVKRAAHHKIKQAWTYATGLIHEEDGLTASEMWEKYPELPSSRKGLEKKRAREREEAAERVEEWKRQNGLLNEQEDSDESSGEENMINELGVYGGEEASKELGVDEEDVTSLDESNDPIEVAEDIEEVQTPKLAKQRGRKRSHLEDPEEKQAGTASAAQETEPRARKARLCGICRKQGHRRETCPDRSREI</sequence>
<protein>
    <submittedName>
        <fullName evidence="4">Helix-turn-helix, Psq domain</fullName>
    </submittedName>
</protein>
<feature type="compositionally biased region" description="Acidic residues" evidence="1">
    <location>
        <begin position="461"/>
        <end position="470"/>
    </location>
</feature>
<reference evidence="5" key="1">
    <citation type="submission" date="2019-03" db="EMBL/GenBank/DDBJ databases">
        <title>Snf2 controls pulcherriminic acid biosynthesis and connects pigmentation and antifungal activity of the yeast Metschnikowia pulcherrima.</title>
        <authorList>
            <person name="Gore-Lloyd D."/>
            <person name="Sumann I."/>
            <person name="Brachmann A.O."/>
            <person name="Schneeberger K."/>
            <person name="Ortiz-Merino R.A."/>
            <person name="Moreno-Beltran M."/>
            <person name="Schlaefli M."/>
            <person name="Kirner P."/>
            <person name="Santos Kron A."/>
            <person name="Wolfe K.H."/>
            <person name="Piel J."/>
            <person name="Ahrens C.H."/>
            <person name="Henk D."/>
            <person name="Freimoser F.M."/>
        </authorList>
    </citation>
    <scope>NUCLEOTIDE SEQUENCE [LARGE SCALE GENOMIC DNA]</scope>
    <source>
        <strain evidence="5">APC 1.2</strain>
    </source>
</reference>
<feature type="region of interest" description="Disordered" evidence="1">
    <location>
        <begin position="453"/>
        <end position="472"/>
    </location>
</feature>
<dbReference type="Pfam" id="PF05225">
    <property type="entry name" value="HTH_psq"/>
    <property type="match status" value="1"/>
</dbReference>
<evidence type="ECO:0000313" key="4">
    <source>
        <dbReference type="EMBL" id="QBM90546.1"/>
    </source>
</evidence>
<feature type="region of interest" description="Disordered" evidence="1">
    <location>
        <begin position="490"/>
        <end position="559"/>
    </location>
</feature>
<evidence type="ECO:0000259" key="2">
    <source>
        <dbReference type="Pfam" id="PF03184"/>
    </source>
</evidence>
<gene>
    <name evidence="4" type="primary">MPUL0F01270</name>
    <name evidence="4" type="ORF">METSCH_F01270</name>
</gene>
<dbReference type="InterPro" id="IPR004875">
    <property type="entry name" value="DDE_SF_endonuclease_dom"/>
</dbReference>
<evidence type="ECO:0000259" key="3">
    <source>
        <dbReference type="Pfam" id="PF05225"/>
    </source>
</evidence>
<dbReference type="Pfam" id="PF03184">
    <property type="entry name" value="DDE_1"/>
    <property type="match status" value="1"/>
</dbReference>
<dbReference type="STRING" id="2163413.A0A4P6XVI0"/>
<accession>A0A4P6XVI0</accession>
<keyword evidence="5" id="KW-1185">Reference proteome</keyword>
<evidence type="ECO:0000313" key="5">
    <source>
        <dbReference type="Proteomes" id="UP000292447"/>
    </source>
</evidence>
<dbReference type="AlphaFoldDB" id="A0A4P6XVI0"/>
<dbReference type="InterPro" id="IPR007889">
    <property type="entry name" value="HTH_Psq"/>
</dbReference>